<feature type="region of interest" description="Disordered" evidence="1">
    <location>
        <begin position="250"/>
        <end position="444"/>
    </location>
</feature>
<dbReference type="AlphaFoldDB" id="A0A2T0WZB9"/>
<evidence type="ECO:0000313" key="3">
    <source>
        <dbReference type="Proteomes" id="UP000238801"/>
    </source>
</evidence>
<dbReference type="Proteomes" id="UP000238801">
    <property type="component" value="Unassembled WGS sequence"/>
</dbReference>
<feature type="compositionally biased region" description="Basic residues" evidence="1">
    <location>
        <begin position="195"/>
        <end position="206"/>
    </location>
</feature>
<reference evidence="2 3" key="1">
    <citation type="submission" date="2018-03" db="EMBL/GenBank/DDBJ databases">
        <title>Genomic Encyclopedia of Archaeal and Bacterial Type Strains, Phase II (KMG-II): from individual species to whole genera.</title>
        <authorList>
            <person name="Goeker M."/>
        </authorList>
    </citation>
    <scope>NUCLEOTIDE SEQUENCE [LARGE SCALE GENOMIC DNA]</scope>
    <source>
        <strain evidence="2 3">DSM 29318</strain>
    </source>
</reference>
<feature type="region of interest" description="Disordered" evidence="1">
    <location>
        <begin position="179"/>
        <end position="217"/>
    </location>
</feature>
<keyword evidence="3" id="KW-1185">Reference proteome</keyword>
<dbReference type="RefSeq" id="WP_106161742.1">
    <property type="nucleotide sequence ID" value="NZ_PVTT01000003.1"/>
</dbReference>
<gene>
    <name evidence="2" type="ORF">BCF33_2724</name>
</gene>
<name>A0A2T0WZB9_9RHOB</name>
<feature type="compositionally biased region" description="Basic residues" evidence="1">
    <location>
        <begin position="284"/>
        <end position="295"/>
    </location>
</feature>
<feature type="region of interest" description="Disordered" evidence="1">
    <location>
        <begin position="1"/>
        <end position="25"/>
    </location>
</feature>
<feature type="compositionally biased region" description="Gly residues" evidence="1">
    <location>
        <begin position="424"/>
        <end position="436"/>
    </location>
</feature>
<feature type="compositionally biased region" description="Low complexity" evidence="1">
    <location>
        <begin position="250"/>
        <end position="264"/>
    </location>
</feature>
<evidence type="ECO:0000313" key="2">
    <source>
        <dbReference type="EMBL" id="PRY92031.1"/>
    </source>
</evidence>
<feature type="compositionally biased region" description="Low complexity" evidence="1">
    <location>
        <begin position="385"/>
        <end position="414"/>
    </location>
</feature>
<feature type="compositionally biased region" description="Basic and acidic residues" evidence="1">
    <location>
        <begin position="296"/>
        <end position="313"/>
    </location>
</feature>
<organism evidence="2 3">
    <name type="scientific">Hasllibacter halocynthiae</name>
    <dbReference type="NCBI Taxonomy" id="595589"/>
    <lineage>
        <taxon>Bacteria</taxon>
        <taxon>Pseudomonadati</taxon>
        <taxon>Pseudomonadota</taxon>
        <taxon>Alphaproteobacteria</taxon>
        <taxon>Rhodobacterales</taxon>
        <taxon>Roseobacteraceae</taxon>
        <taxon>Hasllibacter</taxon>
    </lineage>
</organism>
<comment type="caution">
    <text evidence="2">The sequence shown here is derived from an EMBL/GenBank/DDBJ whole genome shotgun (WGS) entry which is preliminary data.</text>
</comment>
<protein>
    <submittedName>
        <fullName evidence="2">Uncharacterized protein</fullName>
    </submittedName>
</protein>
<evidence type="ECO:0000256" key="1">
    <source>
        <dbReference type="SAM" id="MobiDB-lite"/>
    </source>
</evidence>
<feature type="region of interest" description="Disordered" evidence="1">
    <location>
        <begin position="123"/>
        <end position="163"/>
    </location>
</feature>
<accession>A0A2T0WZB9</accession>
<dbReference type="EMBL" id="PVTT01000003">
    <property type="protein sequence ID" value="PRY92031.1"/>
    <property type="molecule type" value="Genomic_DNA"/>
</dbReference>
<sequence>MDEAKDPASRRAAPRGPADPSDPDAAREVVRLRRASLAESLDAILGRIDGTADRWSRAASPAAIRRRAKDGLARRVRRHPLGAAMLGAGLAIPALRVLRAVSWPLLLAGGGLALMLRDEDGGEADAKAPKAAGRRPTPRPEPVARHLSINRNPPKPARRAEAPSGVVVEAFEVEEVEVLAPPASRPPRPSASRPGARRRPGRRRAPRGPLDRLARSATDHPVAAGIAGVALGLGLLAASQDMREVGARAAGKAAGRVRRAQGSTGSTGGADGAATPFGTDQARSIRRRQAAARRRAMVDAARRRKAAGREAPKRNVKAPRPATRPLAAGRALRDGVTASPHAPGSSGGAPEKAGGTAGTKERGGSPGTRGKKAPAASRSGGGGSTAKSKAAGTKGAKSGTAKGSGAASKAPAKGRASKSRAARSGGGSGGGSGGAAKGRDGGDG</sequence>
<proteinExistence type="predicted"/>
<feature type="compositionally biased region" description="Low complexity" evidence="1">
    <location>
        <begin position="10"/>
        <end position="19"/>
    </location>
</feature>